<evidence type="ECO:0000256" key="2">
    <source>
        <dbReference type="SAM" id="Phobius"/>
    </source>
</evidence>
<keyword evidence="2" id="KW-1133">Transmembrane helix</keyword>
<keyword evidence="1" id="KW-0175">Coiled coil</keyword>
<evidence type="ECO:0008006" key="5">
    <source>
        <dbReference type="Google" id="ProtNLM"/>
    </source>
</evidence>
<protein>
    <recommendedName>
        <fullName evidence="5">Sugar transporter</fullName>
    </recommendedName>
</protein>
<gene>
    <name evidence="3" type="ORF">HB778_37530</name>
</gene>
<dbReference type="GO" id="GO:0004713">
    <property type="term" value="F:protein tyrosine kinase activity"/>
    <property type="evidence" value="ECO:0007669"/>
    <property type="project" value="TreeGrafter"/>
</dbReference>
<sequence length="347" mass="38515">MTTSLFVFFIATPMYTTEVRFAIRGGSDTMQATSPVSSLFSSGSGPMDGYVDGYAARDFLVSREALARLGHRIDIRKLFIRTNSDPLVRLPQNADDDQLFDAYRARVTARFNMLEQIVVMDVSSFKPEDSVLIASSLVRMTEEFADQMNQRAREDALRFSEQELARAERRATEARQQMANWRSETGIVDPTADVTMLNGLINQLETQRTADQNELATIDASGASDHPRRRPLLLDIKTLTDRIAETRKRLVGPSGSATDQISRYEALNAALEYSETNLTSARQALDYARQAAIRQQKYVIVIAEPRADGRPSYPDPITSLLAASIIGVGLAFFGSLIVSIVRSQFAA</sequence>
<evidence type="ECO:0000313" key="4">
    <source>
        <dbReference type="Proteomes" id="UP000515465"/>
    </source>
</evidence>
<dbReference type="EMBL" id="CP050298">
    <property type="protein sequence ID" value="QND61877.1"/>
    <property type="molecule type" value="Genomic_DNA"/>
</dbReference>
<organism evidence="3 4">
    <name type="scientific">Mesorhizobium huakuii</name>
    <dbReference type="NCBI Taxonomy" id="28104"/>
    <lineage>
        <taxon>Bacteria</taxon>
        <taxon>Pseudomonadati</taxon>
        <taxon>Pseudomonadota</taxon>
        <taxon>Alphaproteobacteria</taxon>
        <taxon>Hyphomicrobiales</taxon>
        <taxon>Phyllobacteriaceae</taxon>
        <taxon>Mesorhizobium</taxon>
    </lineage>
</organism>
<dbReference type="GO" id="GO:0005886">
    <property type="term" value="C:plasma membrane"/>
    <property type="evidence" value="ECO:0007669"/>
    <property type="project" value="TreeGrafter"/>
</dbReference>
<feature type="transmembrane region" description="Helical" evidence="2">
    <location>
        <begin position="320"/>
        <end position="341"/>
    </location>
</feature>
<proteinExistence type="predicted"/>
<dbReference type="Proteomes" id="UP000515465">
    <property type="component" value="Plasmid p_3"/>
</dbReference>
<keyword evidence="2" id="KW-0472">Membrane</keyword>
<geneLocation type="plasmid" evidence="3 4">
    <name>p_3</name>
</geneLocation>
<keyword evidence="2" id="KW-0812">Transmembrane</keyword>
<name>A0A7G6T545_9HYPH</name>
<accession>A0A7G6T545</accession>
<dbReference type="PANTHER" id="PTHR32309:SF13">
    <property type="entry name" value="FERRIC ENTEROBACTIN TRANSPORT PROTEIN FEPE"/>
    <property type="match status" value="1"/>
</dbReference>
<evidence type="ECO:0000256" key="1">
    <source>
        <dbReference type="SAM" id="Coils"/>
    </source>
</evidence>
<feature type="coiled-coil region" evidence="1">
    <location>
        <begin position="150"/>
        <end position="184"/>
    </location>
</feature>
<dbReference type="AlphaFoldDB" id="A0A7G6T545"/>
<dbReference type="PANTHER" id="PTHR32309">
    <property type="entry name" value="TYROSINE-PROTEIN KINASE"/>
    <property type="match status" value="1"/>
</dbReference>
<dbReference type="InterPro" id="IPR050445">
    <property type="entry name" value="Bact_polysacc_biosynth/exp"/>
</dbReference>
<keyword evidence="3" id="KW-0614">Plasmid</keyword>
<reference evidence="4" key="1">
    <citation type="journal article" date="2020" name="Mol. Plant Microbe">
        <title>Rhizobial microsymbionts of the narrowly endemic Oxytropis species growing in Kamchatka are characterized by significant genetic diversity and possess a set of genes that are associated with T3SS and T6SS secretion systems and can affect the development of symbiosis.</title>
        <authorList>
            <person name="Safronova V."/>
            <person name="Guro P."/>
            <person name="Sazanova A."/>
            <person name="Kuznetsova I."/>
            <person name="Belimov A."/>
            <person name="Yakubov V."/>
            <person name="Chirak E."/>
            <person name="Afonin A."/>
            <person name="Gogolev Y."/>
            <person name="Andronov E."/>
            <person name="Tikhonovich I."/>
        </authorList>
    </citation>
    <scope>NUCLEOTIDE SEQUENCE [LARGE SCALE GENOMIC DNA]</scope>
    <source>
        <strain evidence="4">583</strain>
        <plasmid evidence="4">p_3</plasmid>
    </source>
</reference>
<dbReference type="RefSeq" id="WP_183465523.1">
    <property type="nucleotide sequence ID" value="NZ_CP050298.1"/>
</dbReference>
<evidence type="ECO:0000313" key="3">
    <source>
        <dbReference type="EMBL" id="QND61877.1"/>
    </source>
</evidence>